<accession>A0A9N8HFP7</accession>
<name>A0A9N8HFP7_9STRA</name>
<evidence type="ECO:0000313" key="2">
    <source>
        <dbReference type="EMBL" id="CAB9512411.1"/>
    </source>
</evidence>
<evidence type="ECO:0000256" key="1">
    <source>
        <dbReference type="SAM" id="MobiDB-lite"/>
    </source>
</evidence>
<comment type="caution">
    <text evidence="2">The sequence shown here is derived from an EMBL/GenBank/DDBJ whole genome shotgun (WGS) entry which is preliminary data.</text>
</comment>
<feature type="compositionally biased region" description="Basic and acidic residues" evidence="1">
    <location>
        <begin position="312"/>
        <end position="328"/>
    </location>
</feature>
<proteinExistence type="predicted"/>
<feature type="compositionally biased region" description="Basic residues" evidence="1">
    <location>
        <begin position="294"/>
        <end position="311"/>
    </location>
</feature>
<feature type="compositionally biased region" description="Basic and acidic residues" evidence="1">
    <location>
        <begin position="257"/>
        <end position="284"/>
    </location>
</feature>
<dbReference type="Proteomes" id="UP001153069">
    <property type="component" value="Unassembled WGS sequence"/>
</dbReference>
<feature type="compositionally biased region" description="Acidic residues" evidence="1">
    <location>
        <begin position="229"/>
        <end position="244"/>
    </location>
</feature>
<protein>
    <submittedName>
        <fullName evidence="2">Uncharacterized protein</fullName>
    </submittedName>
</protein>
<keyword evidence="3" id="KW-1185">Reference proteome</keyword>
<feature type="compositionally biased region" description="Basic and acidic residues" evidence="1">
    <location>
        <begin position="341"/>
        <end position="365"/>
    </location>
</feature>
<dbReference type="OrthoDB" id="10505719at2759"/>
<dbReference type="EMBL" id="CAICTM010000534">
    <property type="protein sequence ID" value="CAB9512411.1"/>
    <property type="molecule type" value="Genomic_DNA"/>
</dbReference>
<feature type="compositionally biased region" description="Acidic residues" evidence="1">
    <location>
        <begin position="329"/>
        <end position="340"/>
    </location>
</feature>
<evidence type="ECO:0000313" key="3">
    <source>
        <dbReference type="Proteomes" id="UP001153069"/>
    </source>
</evidence>
<sequence>MPKRKSAETTGKGGGSVEEKEAAILAVMLKFHMEEKHDANFDDVAHELSIHARNKNWRSVWPLLQEQGFVAPSASGKKGFQITPEGIEKGKTPEYVEFMKDKNFVATTNEEHQGRIKSRFKKNLSVKLFDMILKYGSLSRSELAGLVREKDRSHGFSYSLQELRKKELVEPNPDASTKVNGIKLRLSRKAFLKPEDRPEPEPIEPETLAEAVAWNKSTKPRNGKKTSEDADEDADEDANEDADQEEPKTRKKKPSKRSKDVKHDDANDGDDTETKEAPGDKDATDRDEDGDEKKKKKPKKSSRSRKAKSKIVKAEAAENGIKQEKETSSEELEEAEEDNGNESKDPEKITSRGIKPENDMEVKTE</sequence>
<gene>
    <name evidence="2" type="ORF">SEMRO_535_G161950.1</name>
</gene>
<dbReference type="AlphaFoldDB" id="A0A9N8HFP7"/>
<reference evidence="2" key="1">
    <citation type="submission" date="2020-06" db="EMBL/GenBank/DDBJ databases">
        <authorList>
            <consortium name="Plant Systems Biology data submission"/>
        </authorList>
    </citation>
    <scope>NUCLEOTIDE SEQUENCE</scope>
    <source>
        <strain evidence="2">D6</strain>
    </source>
</reference>
<organism evidence="2 3">
    <name type="scientific">Seminavis robusta</name>
    <dbReference type="NCBI Taxonomy" id="568900"/>
    <lineage>
        <taxon>Eukaryota</taxon>
        <taxon>Sar</taxon>
        <taxon>Stramenopiles</taxon>
        <taxon>Ochrophyta</taxon>
        <taxon>Bacillariophyta</taxon>
        <taxon>Bacillariophyceae</taxon>
        <taxon>Bacillariophycidae</taxon>
        <taxon>Naviculales</taxon>
        <taxon>Naviculaceae</taxon>
        <taxon>Seminavis</taxon>
    </lineage>
</organism>
<feature type="region of interest" description="Disordered" evidence="1">
    <location>
        <begin position="193"/>
        <end position="365"/>
    </location>
</feature>